<dbReference type="EMBL" id="LQZP01000441">
    <property type="protein sequence ID" value="KXT89277.1"/>
    <property type="molecule type" value="Genomic_DNA"/>
</dbReference>
<evidence type="ECO:0000313" key="2">
    <source>
        <dbReference type="Proteomes" id="UP000070053"/>
    </source>
</evidence>
<dbReference type="PATRIC" id="fig|1303.81.peg.2193"/>
<organism evidence="1 2">
    <name type="scientific">Streptococcus oralis</name>
    <dbReference type="NCBI Taxonomy" id="1303"/>
    <lineage>
        <taxon>Bacteria</taxon>
        <taxon>Bacillati</taxon>
        <taxon>Bacillota</taxon>
        <taxon>Bacilli</taxon>
        <taxon>Lactobacillales</taxon>
        <taxon>Streptococcaceae</taxon>
        <taxon>Streptococcus</taxon>
    </lineage>
</organism>
<gene>
    <name evidence="1" type="ORF">SORDD21_01781</name>
</gene>
<protein>
    <submittedName>
        <fullName evidence="1">Uncharacterized protein</fullName>
    </submittedName>
</protein>
<comment type="caution">
    <text evidence="1">The sequence shown here is derived from an EMBL/GenBank/DDBJ whole genome shotgun (WGS) entry which is preliminary data.</text>
</comment>
<evidence type="ECO:0000313" key="1">
    <source>
        <dbReference type="EMBL" id="KXT89277.1"/>
    </source>
</evidence>
<dbReference type="Proteomes" id="UP000070053">
    <property type="component" value="Unassembled WGS sequence"/>
</dbReference>
<reference evidence="1 2" key="1">
    <citation type="submission" date="2016-01" db="EMBL/GenBank/DDBJ databases">
        <title>Highly variable Streptococcus oralis are common among viridans streptococci isolated from primates.</title>
        <authorList>
            <person name="Denapaite D."/>
            <person name="Rieger M."/>
            <person name="Koendgen S."/>
            <person name="Brueckner R."/>
            <person name="Ochigava I."/>
            <person name="Kappeler P."/>
            <person name="Maetz-Rensing K."/>
            <person name="Leendertz F."/>
            <person name="Hakenbeck R."/>
        </authorList>
    </citation>
    <scope>NUCLEOTIDE SEQUENCE [LARGE SCALE GENOMIC DNA]</scope>
    <source>
        <strain evidence="1 2">DD21</strain>
    </source>
</reference>
<accession>A0A139PGV5</accession>
<proteinExistence type="predicted"/>
<name>A0A139PGV5_STROR</name>
<dbReference type="AlphaFoldDB" id="A0A139PGV5"/>
<sequence>MDRLKIDNLYRHGFQLHEEQIATYLKEHYSGISKIEFSPIFITGGNGESFLQGRVVPVVYDTDGNKVYLRNDGLVKKVLVDYSMVFGTDLAFNYYEGSEIINLRDDKRRRNSVIWGQPLPENLKWVNHETTDESMEAFSHEGYLKGVEKNDQGSPQVEISYNLEIQRIDERDLDKWQ</sequence>